<dbReference type="PANTHER" id="PTHR47234:SF1">
    <property type="entry name" value="TONB-DEPENDENT RECEPTOR"/>
    <property type="match status" value="1"/>
</dbReference>
<dbReference type="EMBL" id="FOZG01000001">
    <property type="protein sequence ID" value="SFR82231.1"/>
    <property type="molecule type" value="Genomic_DNA"/>
</dbReference>
<evidence type="ECO:0000256" key="2">
    <source>
        <dbReference type="ARBA" id="ARBA00023136"/>
    </source>
</evidence>
<feature type="chain" id="PRO_5011596021" evidence="5">
    <location>
        <begin position="20"/>
        <end position="908"/>
    </location>
</feature>
<evidence type="ECO:0000313" key="7">
    <source>
        <dbReference type="Proteomes" id="UP000198824"/>
    </source>
</evidence>
<protein>
    <submittedName>
        <fullName evidence="6">TonB dependent receptor</fullName>
    </submittedName>
</protein>
<dbReference type="Gene3D" id="2.170.130.10">
    <property type="entry name" value="TonB-dependent receptor, plug domain"/>
    <property type="match status" value="1"/>
</dbReference>
<gene>
    <name evidence="6" type="ORF">SAMN05192580_0838</name>
</gene>
<feature type="region of interest" description="Disordered" evidence="4">
    <location>
        <begin position="679"/>
        <end position="746"/>
    </location>
</feature>
<dbReference type="AlphaFoldDB" id="A0A1I6JTI5"/>
<evidence type="ECO:0000256" key="3">
    <source>
        <dbReference type="ARBA" id="ARBA00023237"/>
    </source>
</evidence>
<evidence type="ECO:0000256" key="5">
    <source>
        <dbReference type="SAM" id="SignalP"/>
    </source>
</evidence>
<accession>A0A1I6JTI5</accession>
<dbReference type="SUPFAM" id="SSF56935">
    <property type="entry name" value="Porins"/>
    <property type="match status" value="1"/>
</dbReference>
<dbReference type="PANTHER" id="PTHR47234">
    <property type="match status" value="1"/>
</dbReference>
<keyword evidence="3" id="KW-0998">Cell outer membrane</keyword>
<dbReference type="Proteomes" id="UP000198824">
    <property type="component" value="Unassembled WGS sequence"/>
</dbReference>
<dbReference type="RefSeq" id="WP_093311091.1">
    <property type="nucleotide sequence ID" value="NZ_FOZG01000001.1"/>
</dbReference>
<feature type="compositionally biased region" description="Gly residues" evidence="4">
    <location>
        <begin position="726"/>
        <end position="746"/>
    </location>
</feature>
<keyword evidence="5" id="KW-0732">Signal</keyword>
<name>A0A1I6JTI5_9SPHN</name>
<keyword evidence="6" id="KW-0675">Receptor</keyword>
<keyword evidence="2" id="KW-0472">Membrane</keyword>
<organism evidence="6 7">
    <name type="scientific">Sphingomonas jatrophae</name>
    <dbReference type="NCBI Taxonomy" id="1166337"/>
    <lineage>
        <taxon>Bacteria</taxon>
        <taxon>Pseudomonadati</taxon>
        <taxon>Pseudomonadota</taxon>
        <taxon>Alphaproteobacteria</taxon>
        <taxon>Sphingomonadales</taxon>
        <taxon>Sphingomonadaceae</taxon>
        <taxon>Sphingomonas</taxon>
    </lineage>
</organism>
<reference evidence="6 7" key="1">
    <citation type="submission" date="2016-10" db="EMBL/GenBank/DDBJ databases">
        <authorList>
            <person name="de Groot N.N."/>
        </authorList>
    </citation>
    <scope>NUCLEOTIDE SEQUENCE [LARGE SCALE GENOMIC DNA]</scope>
    <source>
        <strain evidence="6 7">S5-249</strain>
    </source>
</reference>
<dbReference type="GO" id="GO:0009279">
    <property type="term" value="C:cell outer membrane"/>
    <property type="evidence" value="ECO:0007669"/>
    <property type="project" value="UniProtKB-SubCell"/>
</dbReference>
<evidence type="ECO:0000256" key="4">
    <source>
        <dbReference type="SAM" id="MobiDB-lite"/>
    </source>
</evidence>
<dbReference type="InterPro" id="IPR037066">
    <property type="entry name" value="Plug_dom_sf"/>
</dbReference>
<proteinExistence type="predicted"/>
<dbReference type="Gene3D" id="2.40.170.20">
    <property type="entry name" value="TonB-dependent receptor, beta-barrel domain"/>
    <property type="match status" value="2"/>
</dbReference>
<dbReference type="InterPro" id="IPR036942">
    <property type="entry name" value="Beta-barrel_TonB_sf"/>
</dbReference>
<sequence length="908" mass="95276">MSRLHALAAALLCSASALAAAQAPDLAGQPMPEEAGGGAEEMAEEVVVTGRKPEGSVVGDIAPEVTLNGADIRSYGVSSLSELLAELAPQTGSVQGRGGEGPVVLLGGRRISGFAEIRDIPTEAIQRVEILPEEVALKYGYRPTQKVVNVVLRRRFRAVTVEGQGGLATEGGRSTQRGDAGLLRIRDGTRQNLSLRYDRATPLYESERDLVGEAASQPFDTIGNLTSAVPGAAVDPRLGSATVLGVPTAAAGGAQPLSAFANAPRVTETTPYRTLLAGSDTVTLNGVLARTILGSVGASLNGTLTYSDTQSAQGLARARLTLPAGGPFSPFAGDTTLFRYLDEYDPLAQRSRTWSGHLGTTLTGQIKGGWNWTVTGTYDRDTVRTRTETGFDLTALQAGVAARDPALNPFAPLSGVTLLTDRARSTGSTGEVQGIVTGTPFRLPAGAATATLRIGGTLSDLDGSAVRSGIRSETDLSRNSVSSQASLDLPIASRKRGTLAALGELSANLNLGFERVSDFGTLRTMGIGTTWSPIRQVSLIASYNLDEGAPTIRQLGDPTISTAGVRVFDFVRGETAEIVRLTGGNPALAADERKVFKLGVTLRPVTIPRGDLSLTGNFVRSKVDNPIAGFPTATAAIEAAFPDRFTRDAAGRLLRIDSRPINFAWSKRSELRWGFNFSKQVSAPPPRRDGEGGRSWRDMLPPGGQGRPGDQAAAPGGEPRPRETGAGPGGRPGGRGFGGFGGGPGGRGTRVQAAIYHTWHIKDELLIAPGGPLLDLLGEDAIASSGGQPRHEIEAQTGITRNGLGLRVNANWQAATQVAGGVNGGELLRFSDLTTVGVRLFANLGSIESLAREHPFLRGMRVSLNVSNLLNERLRVRDSAGTTPVSYQPGYLDPLGRAVTLSVRKLFF</sequence>
<comment type="subcellular location">
    <subcellularLocation>
        <location evidence="1">Cell outer membrane</location>
    </subcellularLocation>
</comment>
<evidence type="ECO:0000256" key="1">
    <source>
        <dbReference type="ARBA" id="ARBA00004442"/>
    </source>
</evidence>
<evidence type="ECO:0000313" key="6">
    <source>
        <dbReference type="EMBL" id="SFR82231.1"/>
    </source>
</evidence>
<feature type="signal peptide" evidence="5">
    <location>
        <begin position="1"/>
        <end position="19"/>
    </location>
</feature>
<keyword evidence="7" id="KW-1185">Reference proteome</keyword>
<feature type="compositionally biased region" description="Basic and acidic residues" evidence="4">
    <location>
        <begin position="686"/>
        <end position="697"/>
    </location>
</feature>
<dbReference type="STRING" id="1166337.SAMN05192580_0838"/>
<dbReference type="OrthoDB" id="7224136at2"/>